<evidence type="ECO:0000313" key="2">
    <source>
        <dbReference type="Proteomes" id="UP000036166"/>
    </source>
</evidence>
<protein>
    <recommendedName>
        <fullName evidence="3">XRE family transcriptional regulator</fullName>
    </recommendedName>
</protein>
<dbReference type="PATRIC" id="fig|328812.4.peg.332"/>
<comment type="caution">
    <text evidence="1">The sequence shown here is derived from an EMBL/GenBank/DDBJ whole genome shotgun (WGS) entry which is preliminary data.</text>
</comment>
<dbReference type="AlphaFoldDB" id="A0A0J6CGW4"/>
<proteinExistence type="predicted"/>
<accession>A0A0J6CGW4</accession>
<sequence length="66" mass="7499">MIDRNELRKKVPYGYCKKIAIRAGGNPTQVSNYFSGKGNSERVENATLEILTELSERKKRLLGNIE</sequence>
<dbReference type="EMBL" id="LFJV01000105">
    <property type="protein sequence ID" value="KMM31349.1"/>
    <property type="molecule type" value="Genomic_DNA"/>
</dbReference>
<dbReference type="Proteomes" id="UP000036166">
    <property type="component" value="Unassembled WGS sequence"/>
</dbReference>
<organism evidence="1 2">
    <name type="scientific">Parabacteroides goldsteinii</name>
    <dbReference type="NCBI Taxonomy" id="328812"/>
    <lineage>
        <taxon>Bacteria</taxon>
        <taxon>Pseudomonadati</taxon>
        <taxon>Bacteroidota</taxon>
        <taxon>Bacteroidia</taxon>
        <taxon>Bacteroidales</taxon>
        <taxon>Tannerellaceae</taxon>
        <taxon>Parabacteroides</taxon>
    </lineage>
</organism>
<reference evidence="1 2" key="1">
    <citation type="submission" date="2015-06" db="EMBL/GenBank/DDBJ databases">
        <title>Draft Genome Sequence of Parabacteroides goldsteinii with Putative Novel Metallo-Beta-Lactamases Isolated from a Blood Culture from a Human Patient.</title>
        <authorList>
            <person name="Krogh T.J."/>
            <person name="Agergaard C.N."/>
            <person name="Moller-Jensen J."/>
            <person name="Justesen U.S."/>
        </authorList>
    </citation>
    <scope>NUCLEOTIDE SEQUENCE [LARGE SCALE GENOMIC DNA]</scope>
    <source>
        <strain evidence="1 2">910340</strain>
    </source>
</reference>
<name>A0A0J6CGW4_9BACT</name>
<evidence type="ECO:0000313" key="1">
    <source>
        <dbReference type="EMBL" id="KMM31349.1"/>
    </source>
</evidence>
<dbReference type="RefSeq" id="WP_048317527.1">
    <property type="nucleotide sequence ID" value="NZ_LFJV01000105.1"/>
</dbReference>
<evidence type="ECO:0008006" key="3">
    <source>
        <dbReference type="Google" id="ProtNLM"/>
    </source>
</evidence>
<gene>
    <name evidence="1" type="ORF">ACM15_23145</name>
</gene>